<dbReference type="STRING" id="198312.SAMN02745193_00372"/>
<dbReference type="AlphaFoldDB" id="A0A1M7RU52"/>
<feature type="domain" description="Metallo-beta-lactamase" evidence="2">
    <location>
        <begin position="70"/>
        <end position="263"/>
    </location>
</feature>
<dbReference type="RefSeq" id="WP_072672965.1">
    <property type="nucleotide sequence ID" value="NZ_FRDF01000002.1"/>
</dbReference>
<dbReference type="InterPro" id="IPR036866">
    <property type="entry name" value="RibonucZ/Hydroxyglut_hydro"/>
</dbReference>
<dbReference type="SMART" id="SM00849">
    <property type="entry name" value="Lactamase_B"/>
    <property type="match status" value="1"/>
</dbReference>
<dbReference type="GO" id="GO:0042781">
    <property type="term" value="F:3'-tRNA processing endoribonuclease activity"/>
    <property type="evidence" value="ECO:0007669"/>
    <property type="project" value="TreeGrafter"/>
</dbReference>
<dbReference type="PANTHER" id="PTHR46018:SF2">
    <property type="entry name" value="ZINC PHOSPHODIESTERASE ELAC PROTEIN 1"/>
    <property type="match status" value="1"/>
</dbReference>
<accession>A0A1M7RU52</accession>
<dbReference type="Gene3D" id="3.60.15.10">
    <property type="entry name" value="Ribonuclease Z/Hydroxyacylglutathione hydrolase-like"/>
    <property type="match status" value="1"/>
</dbReference>
<proteinExistence type="predicted"/>
<evidence type="ECO:0000256" key="1">
    <source>
        <dbReference type="ARBA" id="ARBA00022801"/>
    </source>
</evidence>
<dbReference type="SUPFAM" id="SSF56281">
    <property type="entry name" value="Metallo-hydrolase/oxidoreductase"/>
    <property type="match status" value="1"/>
</dbReference>
<name>A0A1M7RU52_9SPHN</name>
<protein>
    <submittedName>
        <fullName evidence="3">Ribonuclease Z</fullName>
    </submittedName>
</protein>
<evidence type="ECO:0000313" key="4">
    <source>
        <dbReference type="Proteomes" id="UP000184391"/>
    </source>
</evidence>
<dbReference type="EMBL" id="FRDF01000002">
    <property type="protein sequence ID" value="SHN49618.1"/>
    <property type="molecule type" value="Genomic_DNA"/>
</dbReference>
<sequence length="358" mass="37315">MTKRIAIGLILVLVLAGGLGLVFGQRAIGERLFAQAINERAGTDPSAALPDGLHAYVCGTGSPLPDENRAGPCIAVLAGRTGLVFDAGSGSVRKLGAMGFPMDRLEGAFLTHLHSDHIDGVGELLLQAWMAGGRGAPLPVHGPPGTAQVVEGFATAYGIDRELRIAHHGTETARPAGFGGAAREFTPEALASGVVYEADGVTVTALRVPHDPVEHAYAYRVDYKGRSVVVSGDTIYHPPLGTFARGADVLFHEALNPDLVGQIGRAAGRRGNAGAAKIMADIPSYHATPEEAAKVAEAAGARELVYYHMIPAPPLGLLNATFLGDAAKHYRGDIRIAQDGLLVSLPADAETVTYADLF</sequence>
<dbReference type="Proteomes" id="UP000184391">
    <property type="component" value="Unassembled WGS sequence"/>
</dbReference>
<dbReference type="Pfam" id="PF12706">
    <property type="entry name" value="Lactamase_B_2"/>
    <property type="match status" value="1"/>
</dbReference>
<dbReference type="InterPro" id="IPR001279">
    <property type="entry name" value="Metallo-B-lactamas"/>
</dbReference>
<gene>
    <name evidence="3" type="ORF">SAMN02745193_00372</name>
</gene>
<evidence type="ECO:0000259" key="2">
    <source>
        <dbReference type="SMART" id="SM00849"/>
    </source>
</evidence>
<dbReference type="InterPro" id="IPR044094">
    <property type="entry name" value="AtsA-like_MBL-fold"/>
</dbReference>
<evidence type="ECO:0000313" key="3">
    <source>
        <dbReference type="EMBL" id="SHN49618.1"/>
    </source>
</evidence>
<organism evidence="3 4">
    <name type="scientific">Erythrobacter sanguineus</name>
    <dbReference type="NCBI Taxonomy" id="198312"/>
    <lineage>
        <taxon>Bacteria</taxon>
        <taxon>Pseudomonadati</taxon>
        <taxon>Pseudomonadota</taxon>
        <taxon>Alphaproteobacteria</taxon>
        <taxon>Sphingomonadales</taxon>
        <taxon>Erythrobacteraceae</taxon>
        <taxon>Erythrobacter/Porphyrobacter group</taxon>
        <taxon>Erythrobacter</taxon>
    </lineage>
</organism>
<dbReference type="CDD" id="cd07719">
    <property type="entry name" value="arylsulfatase_AtsA-like_MBL-fold"/>
    <property type="match status" value="1"/>
</dbReference>
<keyword evidence="4" id="KW-1185">Reference proteome</keyword>
<reference evidence="4" key="1">
    <citation type="submission" date="2016-12" db="EMBL/GenBank/DDBJ databases">
        <authorList>
            <person name="Varghese N."/>
            <person name="Submissions S."/>
        </authorList>
    </citation>
    <scope>NUCLEOTIDE SEQUENCE [LARGE SCALE GENOMIC DNA]</scope>
    <source>
        <strain evidence="4">DSM 11032</strain>
    </source>
</reference>
<dbReference type="PANTHER" id="PTHR46018">
    <property type="entry name" value="ZINC PHOSPHODIESTERASE ELAC PROTEIN 1"/>
    <property type="match status" value="1"/>
</dbReference>
<dbReference type="OrthoDB" id="9803916at2"/>
<keyword evidence="1" id="KW-0378">Hydrolase</keyword>